<dbReference type="Gene3D" id="3.10.450.50">
    <property type="match status" value="1"/>
</dbReference>
<reference evidence="2 3" key="1">
    <citation type="submission" date="2018-10" db="EMBL/GenBank/DDBJ databases">
        <title>Robbsia sp. DHC34, isolated from soil.</title>
        <authorList>
            <person name="Gao Z.-H."/>
            <person name="Qiu L.-H."/>
        </authorList>
    </citation>
    <scope>NUCLEOTIDE SEQUENCE [LARGE SCALE GENOMIC DNA]</scope>
    <source>
        <strain evidence="2 3">DHC34</strain>
    </source>
</reference>
<dbReference type="AlphaFoldDB" id="A0A494XX08"/>
<comment type="caution">
    <text evidence="2">The sequence shown here is derived from an EMBL/GenBank/DDBJ whole genome shotgun (WGS) entry which is preliminary data.</text>
</comment>
<sequence length="132" mass="14920">MDVTLDSIERETEAILAVERRRQHALIAVDLGALDALFAEDLVHVHSTGRVHDKTALLRHIERKRGFIAIERGALTIRIEGAFAVMTGPMRSLMREADGSTAWMPSFVTQVLRRDAHGWRFISFQLTVDREA</sequence>
<dbReference type="Pfam" id="PF14534">
    <property type="entry name" value="DUF4440"/>
    <property type="match status" value="1"/>
</dbReference>
<accession>A0A494XX08</accession>
<dbReference type="InterPro" id="IPR032710">
    <property type="entry name" value="NTF2-like_dom_sf"/>
</dbReference>
<name>A0A494XX08_9BURK</name>
<keyword evidence="3" id="KW-1185">Reference proteome</keyword>
<dbReference type="EMBL" id="RBZU01000006">
    <property type="protein sequence ID" value="RKP53538.1"/>
    <property type="molecule type" value="Genomic_DNA"/>
</dbReference>
<dbReference type="InterPro" id="IPR027843">
    <property type="entry name" value="DUF4440"/>
</dbReference>
<gene>
    <name evidence="2" type="ORF">D7S86_14730</name>
</gene>
<proteinExistence type="predicted"/>
<evidence type="ECO:0000313" key="2">
    <source>
        <dbReference type="EMBL" id="RKP53538.1"/>
    </source>
</evidence>
<evidence type="ECO:0000259" key="1">
    <source>
        <dbReference type="Pfam" id="PF14534"/>
    </source>
</evidence>
<evidence type="ECO:0000313" key="3">
    <source>
        <dbReference type="Proteomes" id="UP000270342"/>
    </source>
</evidence>
<protein>
    <submittedName>
        <fullName evidence="2">Nuclear transport factor 2 family protein</fullName>
    </submittedName>
</protein>
<dbReference type="RefSeq" id="WP_121087613.1">
    <property type="nucleotide sequence ID" value="NZ_RBZU01000006.1"/>
</dbReference>
<dbReference type="OrthoDB" id="8965451at2"/>
<feature type="domain" description="DUF4440" evidence="1">
    <location>
        <begin position="15"/>
        <end position="120"/>
    </location>
</feature>
<organism evidence="2 3">
    <name type="scientific">Pararobbsia silviterrae</name>
    <dbReference type="NCBI Taxonomy" id="1792498"/>
    <lineage>
        <taxon>Bacteria</taxon>
        <taxon>Pseudomonadati</taxon>
        <taxon>Pseudomonadota</taxon>
        <taxon>Betaproteobacteria</taxon>
        <taxon>Burkholderiales</taxon>
        <taxon>Burkholderiaceae</taxon>
        <taxon>Pararobbsia</taxon>
    </lineage>
</organism>
<dbReference type="Proteomes" id="UP000270342">
    <property type="component" value="Unassembled WGS sequence"/>
</dbReference>
<dbReference type="SUPFAM" id="SSF54427">
    <property type="entry name" value="NTF2-like"/>
    <property type="match status" value="1"/>
</dbReference>